<evidence type="ECO:0000259" key="1">
    <source>
        <dbReference type="Pfam" id="PF05050"/>
    </source>
</evidence>
<dbReference type="PANTHER" id="PTHR34203">
    <property type="entry name" value="METHYLTRANSFERASE, FKBM FAMILY PROTEIN"/>
    <property type="match status" value="1"/>
</dbReference>
<protein>
    <submittedName>
        <fullName evidence="2">FkbM family methyltransferase</fullName>
    </submittedName>
</protein>
<dbReference type="Gene3D" id="3.40.50.150">
    <property type="entry name" value="Vaccinia Virus protein VP39"/>
    <property type="match status" value="1"/>
</dbReference>
<feature type="domain" description="Methyltransferase FkbM" evidence="1">
    <location>
        <begin position="62"/>
        <end position="212"/>
    </location>
</feature>
<sequence>MKKVGEYWVPDVDTFWFKNLRKTKANYENGGHGTQLHHLTDAMSHIRVQVGDARMAASVAIDAGANVGAYARHMAGQFGHVHAFEPAQDTFDCLKRNVADWGLKDRITVHQKAVSDAPGGVSMGTPGLFRRSISREVSGTGDIPAVTLDSLEMTEVLFLKLDVEGYELKTLHGAYALLDRCKPFVMMEMKERKVAKGTADMAAHEFLIERGYAVSAKLGTPFVDWLYAPAHMSP</sequence>
<dbReference type="RefSeq" id="WP_249056883.1">
    <property type="nucleotide sequence ID" value="NZ_JALZWP010000003.1"/>
</dbReference>
<reference evidence="2 3" key="1">
    <citation type="submission" date="2022-05" db="EMBL/GenBank/DDBJ databases">
        <title>Seasonal and diel survey of microbial diversity of the Tyrrhenian coast.</title>
        <authorList>
            <person name="Gattoni G."/>
            <person name="Corral P."/>
        </authorList>
    </citation>
    <scope>NUCLEOTIDE SEQUENCE [LARGE SCALE GENOMIC DNA]</scope>
    <source>
        <strain evidence="2 3">V10</strain>
    </source>
</reference>
<dbReference type="GO" id="GO:0008168">
    <property type="term" value="F:methyltransferase activity"/>
    <property type="evidence" value="ECO:0007669"/>
    <property type="project" value="UniProtKB-KW"/>
</dbReference>
<dbReference type="InterPro" id="IPR006342">
    <property type="entry name" value="FkbM_mtfrase"/>
</dbReference>
<dbReference type="Pfam" id="PF05050">
    <property type="entry name" value="Methyltransf_21"/>
    <property type="match status" value="1"/>
</dbReference>
<keyword evidence="2" id="KW-0489">Methyltransferase</keyword>
<dbReference type="GO" id="GO:0032259">
    <property type="term" value="P:methylation"/>
    <property type="evidence" value="ECO:0007669"/>
    <property type="project" value="UniProtKB-KW"/>
</dbReference>
<organism evidence="2 3">
    <name type="scientific">Roseinatronobacter domitianus</name>
    <dbReference type="NCBI Taxonomy" id="2940293"/>
    <lineage>
        <taxon>Bacteria</taxon>
        <taxon>Pseudomonadati</taxon>
        <taxon>Pseudomonadota</taxon>
        <taxon>Alphaproteobacteria</taxon>
        <taxon>Rhodobacterales</taxon>
        <taxon>Paracoccaceae</taxon>
        <taxon>Roseinatronobacter</taxon>
    </lineage>
</organism>
<gene>
    <name evidence="2" type="ORF">M3N55_04710</name>
</gene>
<dbReference type="NCBIfam" id="TIGR01444">
    <property type="entry name" value="fkbM_fam"/>
    <property type="match status" value="1"/>
</dbReference>
<dbReference type="InterPro" id="IPR029063">
    <property type="entry name" value="SAM-dependent_MTases_sf"/>
</dbReference>
<dbReference type="EMBL" id="JALZWP010000003">
    <property type="protein sequence ID" value="MCL1628023.1"/>
    <property type="molecule type" value="Genomic_DNA"/>
</dbReference>
<evidence type="ECO:0000313" key="3">
    <source>
        <dbReference type="Proteomes" id="UP001202550"/>
    </source>
</evidence>
<dbReference type="SUPFAM" id="SSF53335">
    <property type="entry name" value="S-adenosyl-L-methionine-dependent methyltransferases"/>
    <property type="match status" value="1"/>
</dbReference>
<dbReference type="InterPro" id="IPR052514">
    <property type="entry name" value="SAM-dependent_MTase"/>
</dbReference>
<evidence type="ECO:0000313" key="2">
    <source>
        <dbReference type="EMBL" id="MCL1628023.1"/>
    </source>
</evidence>
<proteinExistence type="predicted"/>
<dbReference type="PANTHER" id="PTHR34203:SF15">
    <property type="entry name" value="SLL1173 PROTEIN"/>
    <property type="match status" value="1"/>
</dbReference>
<keyword evidence="3" id="KW-1185">Reference proteome</keyword>
<keyword evidence="2" id="KW-0808">Transferase</keyword>
<comment type="caution">
    <text evidence="2">The sequence shown here is derived from an EMBL/GenBank/DDBJ whole genome shotgun (WGS) entry which is preliminary data.</text>
</comment>
<name>A0ABT0LZJ3_9RHOB</name>
<dbReference type="Proteomes" id="UP001202550">
    <property type="component" value="Unassembled WGS sequence"/>
</dbReference>
<accession>A0ABT0LZJ3</accession>